<feature type="modified residue" description="4-aspartylphosphate" evidence="6">
    <location>
        <position position="58"/>
    </location>
</feature>
<keyword evidence="10" id="KW-1185">Reference proteome</keyword>
<dbReference type="SMART" id="SM00382">
    <property type="entry name" value="AAA"/>
    <property type="match status" value="1"/>
</dbReference>
<dbReference type="SUPFAM" id="SSF52540">
    <property type="entry name" value="P-loop containing nucleoside triphosphate hydrolases"/>
    <property type="match status" value="1"/>
</dbReference>
<evidence type="ECO:0000256" key="5">
    <source>
        <dbReference type="ARBA" id="ARBA00023163"/>
    </source>
</evidence>
<evidence type="ECO:0000256" key="3">
    <source>
        <dbReference type="ARBA" id="ARBA00023015"/>
    </source>
</evidence>
<dbReference type="InterPro" id="IPR003593">
    <property type="entry name" value="AAA+_ATPase"/>
</dbReference>
<dbReference type="Pfam" id="PF02954">
    <property type="entry name" value="HTH_8"/>
    <property type="match status" value="1"/>
</dbReference>
<dbReference type="Pfam" id="PF00072">
    <property type="entry name" value="Response_reg"/>
    <property type="match status" value="1"/>
</dbReference>
<evidence type="ECO:0000256" key="1">
    <source>
        <dbReference type="ARBA" id="ARBA00022741"/>
    </source>
</evidence>
<evidence type="ECO:0000313" key="9">
    <source>
        <dbReference type="EMBL" id="SDP80373.1"/>
    </source>
</evidence>
<dbReference type="PROSITE" id="PS50110">
    <property type="entry name" value="RESPONSE_REGULATORY"/>
    <property type="match status" value="1"/>
</dbReference>
<dbReference type="InterPro" id="IPR002197">
    <property type="entry name" value="HTH_Fis"/>
</dbReference>
<dbReference type="InterPro" id="IPR027417">
    <property type="entry name" value="P-loop_NTPase"/>
</dbReference>
<sequence length="461" mass="51962">MPDAENKFTILVIDDEISILNSLQRYLGRQGYDVLLSENGQTGISLLEQERVDLILLDLKMPGMDGFEVLEKVKHSRPDLPIIIQTAHGGVPEAVKAVQKGAIDFLVKGDSPEILKNRVAQVYEHWVLRQENNKLREINEKNFEFEGLIGESFVMQNLKKMIVRVALTNSTVLIQGESGTGKELIARALHCQSDRRDKPFIPVDCASISESIFESEFFGHRKGSFTGANKEFQGMIRSADTGTLFLDEIGEMPLSVQAKLLRTLQERQIRPVGSTKFHDIDVRIIAATNRNLLNEVNAKTFRQDLYYRLNTITLTAPPLKKRDGDIELLTEYILEQYSADLGRPITITENALQKLVNHTWPGNVRELDNTLKGAAILCESGVIDETSLQLNPDCEDNPEGSSDNVSDNVKSLIDMEREAIERAIELAHHDRTKTVKILGISEATLYRKIKKYNLKVRLVKN</sequence>
<feature type="domain" description="Sigma-54 factor interaction" evidence="7">
    <location>
        <begin position="148"/>
        <end position="376"/>
    </location>
</feature>
<keyword evidence="3" id="KW-0805">Transcription regulation</keyword>
<dbReference type="STRING" id="91360.SAMN05660330_04176"/>
<dbReference type="SUPFAM" id="SSF52172">
    <property type="entry name" value="CheY-like"/>
    <property type="match status" value="1"/>
</dbReference>
<dbReference type="Gene3D" id="1.10.8.60">
    <property type="match status" value="1"/>
</dbReference>
<dbReference type="SUPFAM" id="SSF46689">
    <property type="entry name" value="Homeodomain-like"/>
    <property type="match status" value="1"/>
</dbReference>
<evidence type="ECO:0000259" key="8">
    <source>
        <dbReference type="PROSITE" id="PS50110"/>
    </source>
</evidence>
<dbReference type="InterPro" id="IPR058031">
    <property type="entry name" value="AAA_lid_NorR"/>
</dbReference>
<dbReference type="Gene3D" id="3.40.50.300">
    <property type="entry name" value="P-loop containing nucleotide triphosphate hydrolases"/>
    <property type="match status" value="1"/>
</dbReference>
<dbReference type="PRINTS" id="PR01590">
    <property type="entry name" value="HTHFIS"/>
</dbReference>
<dbReference type="FunFam" id="3.40.50.300:FF:000006">
    <property type="entry name" value="DNA-binding transcriptional regulator NtrC"/>
    <property type="match status" value="1"/>
</dbReference>
<keyword evidence="6" id="KW-0597">Phosphoprotein</keyword>
<dbReference type="Pfam" id="PF00158">
    <property type="entry name" value="Sigma54_activat"/>
    <property type="match status" value="1"/>
</dbReference>
<dbReference type="InterPro" id="IPR025944">
    <property type="entry name" value="Sigma_54_int_dom_CS"/>
</dbReference>
<dbReference type="GO" id="GO:0043565">
    <property type="term" value="F:sequence-specific DNA binding"/>
    <property type="evidence" value="ECO:0007669"/>
    <property type="project" value="InterPro"/>
</dbReference>
<protein>
    <submittedName>
        <fullName evidence="9">Two-component system, NtrC family, response regulator</fullName>
    </submittedName>
</protein>
<keyword evidence="2" id="KW-0067">ATP-binding</keyword>
<dbReference type="Gene3D" id="1.10.10.60">
    <property type="entry name" value="Homeodomain-like"/>
    <property type="match status" value="1"/>
</dbReference>
<dbReference type="PROSITE" id="PS50045">
    <property type="entry name" value="SIGMA54_INTERACT_4"/>
    <property type="match status" value="1"/>
</dbReference>
<dbReference type="PANTHER" id="PTHR32071">
    <property type="entry name" value="TRANSCRIPTIONAL REGULATORY PROTEIN"/>
    <property type="match status" value="1"/>
</dbReference>
<dbReference type="EMBL" id="FNJI01000058">
    <property type="protein sequence ID" value="SDP80373.1"/>
    <property type="molecule type" value="Genomic_DNA"/>
</dbReference>
<dbReference type="PROSITE" id="PS00688">
    <property type="entry name" value="SIGMA54_INTERACT_3"/>
    <property type="match status" value="1"/>
</dbReference>
<organism evidence="9 10">
    <name type="scientific">Desulforhopalus singaporensis</name>
    <dbReference type="NCBI Taxonomy" id="91360"/>
    <lineage>
        <taxon>Bacteria</taxon>
        <taxon>Pseudomonadati</taxon>
        <taxon>Thermodesulfobacteriota</taxon>
        <taxon>Desulfobulbia</taxon>
        <taxon>Desulfobulbales</taxon>
        <taxon>Desulfocapsaceae</taxon>
        <taxon>Desulforhopalus</taxon>
    </lineage>
</organism>
<dbReference type="RefSeq" id="WP_092226037.1">
    <property type="nucleotide sequence ID" value="NZ_FNJI01000058.1"/>
</dbReference>
<dbReference type="PROSITE" id="PS00675">
    <property type="entry name" value="SIGMA54_INTERACT_1"/>
    <property type="match status" value="1"/>
</dbReference>
<dbReference type="Pfam" id="PF25601">
    <property type="entry name" value="AAA_lid_14"/>
    <property type="match status" value="1"/>
</dbReference>
<evidence type="ECO:0000256" key="6">
    <source>
        <dbReference type="PROSITE-ProRule" id="PRU00169"/>
    </source>
</evidence>
<dbReference type="InterPro" id="IPR025943">
    <property type="entry name" value="Sigma_54_int_dom_ATP-bd_2"/>
</dbReference>
<keyword evidence="5" id="KW-0804">Transcription</keyword>
<dbReference type="InterPro" id="IPR002078">
    <property type="entry name" value="Sigma_54_int"/>
</dbReference>
<keyword evidence="1" id="KW-0547">Nucleotide-binding</keyword>
<dbReference type="Gene3D" id="3.40.50.2300">
    <property type="match status" value="1"/>
</dbReference>
<dbReference type="InterPro" id="IPR025662">
    <property type="entry name" value="Sigma_54_int_dom_ATP-bd_1"/>
</dbReference>
<name>A0A1H0VPT3_9BACT</name>
<evidence type="ECO:0000259" key="7">
    <source>
        <dbReference type="PROSITE" id="PS50045"/>
    </source>
</evidence>
<evidence type="ECO:0000256" key="4">
    <source>
        <dbReference type="ARBA" id="ARBA00023125"/>
    </source>
</evidence>
<dbReference type="PANTHER" id="PTHR32071:SF14">
    <property type="entry name" value="TRANSCRIPTIONAL REGULATORY PROTEIN RTCR"/>
    <property type="match status" value="1"/>
</dbReference>
<evidence type="ECO:0000313" key="10">
    <source>
        <dbReference type="Proteomes" id="UP000199073"/>
    </source>
</evidence>
<dbReference type="GO" id="GO:0005524">
    <property type="term" value="F:ATP binding"/>
    <property type="evidence" value="ECO:0007669"/>
    <property type="project" value="UniProtKB-KW"/>
</dbReference>
<accession>A0A1H0VPT3</accession>
<proteinExistence type="predicted"/>
<evidence type="ECO:0000256" key="2">
    <source>
        <dbReference type="ARBA" id="ARBA00022840"/>
    </source>
</evidence>
<dbReference type="CDD" id="cd00009">
    <property type="entry name" value="AAA"/>
    <property type="match status" value="1"/>
</dbReference>
<keyword evidence="4" id="KW-0238">DNA-binding</keyword>
<dbReference type="SMART" id="SM00448">
    <property type="entry name" value="REC"/>
    <property type="match status" value="1"/>
</dbReference>
<gene>
    <name evidence="9" type="ORF">SAMN05660330_04176</name>
</gene>
<reference evidence="9 10" key="1">
    <citation type="submission" date="2016-10" db="EMBL/GenBank/DDBJ databases">
        <authorList>
            <person name="de Groot N.N."/>
        </authorList>
    </citation>
    <scope>NUCLEOTIDE SEQUENCE [LARGE SCALE GENOMIC DNA]</scope>
    <source>
        <strain evidence="9 10">DSM 12130</strain>
    </source>
</reference>
<dbReference type="InterPro" id="IPR009057">
    <property type="entry name" value="Homeodomain-like_sf"/>
</dbReference>
<dbReference type="PROSITE" id="PS00676">
    <property type="entry name" value="SIGMA54_INTERACT_2"/>
    <property type="match status" value="1"/>
</dbReference>
<dbReference type="InterPro" id="IPR011006">
    <property type="entry name" value="CheY-like_superfamily"/>
</dbReference>
<dbReference type="AlphaFoldDB" id="A0A1H0VPT3"/>
<dbReference type="GO" id="GO:0006355">
    <property type="term" value="P:regulation of DNA-templated transcription"/>
    <property type="evidence" value="ECO:0007669"/>
    <property type="project" value="InterPro"/>
</dbReference>
<feature type="domain" description="Response regulatory" evidence="8">
    <location>
        <begin position="9"/>
        <end position="123"/>
    </location>
</feature>
<dbReference type="OrthoDB" id="5415305at2"/>
<dbReference type="Proteomes" id="UP000199073">
    <property type="component" value="Unassembled WGS sequence"/>
</dbReference>
<dbReference type="InterPro" id="IPR001789">
    <property type="entry name" value="Sig_transdc_resp-reg_receiver"/>
</dbReference>
<dbReference type="GO" id="GO:0000160">
    <property type="term" value="P:phosphorelay signal transduction system"/>
    <property type="evidence" value="ECO:0007669"/>
    <property type="project" value="InterPro"/>
</dbReference>